<reference evidence="4" key="1">
    <citation type="submission" date="2017-02" db="EMBL/GenBank/DDBJ databases">
        <authorList>
            <person name="Regsiter A."/>
            <person name="William W."/>
        </authorList>
    </citation>
    <scope>NUCLEOTIDE SEQUENCE</scope>
    <source>
        <strain evidence="4">Bib</strain>
    </source>
</reference>
<feature type="active site" description="Nucleophile" evidence="2">
    <location>
        <position position="42"/>
    </location>
</feature>
<dbReference type="AlphaFoldDB" id="A0A3P3XHU4"/>
<evidence type="ECO:0000313" key="4">
    <source>
        <dbReference type="EMBL" id="SLM12287.1"/>
    </source>
</evidence>
<dbReference type="InterPro" id="IPR002641">
    <property type="entry name" value="PNPLA_dom"/>
</dbReference>
<feature type="short sequence motif" description="GXGXXG" evidence="2">
    <location>
        <begin position="11"/>
        <end position="16"/>
    </location>
</feature>
<sequence length="357" mass="41101">MAHYRNLVFKGGGVRGIAYLGALQYLYEHNYMQHVERVAGTSAGAITALATALNLGSFDELKRISDSLDFRKVPAEEDERSIRNNPPRLIALTDRYRELALFKNLQCSMRLVQEKGWYSSDYFYKWLRALIAGQFAVEKEFYTFADFRDASLHRDGREFLNLYVTGTDITNRMARVFSFETTPEMEVALAVRISMSIPLFFEAIEYQYPGTDSPQLYADGGVMWNYPVNIFDEPRFGRLQENGINQETLGFFIFTSPDRTHYKPVKNMIDYVSALFESLLLVQEHLTATGEKNFGRTVFIDDCGVRPTDFDIDTRDDRYAALFESGYEATKDFFSAKTDWASFFRGLRARLGWKEIG</sequence>
<proteinExistence type="predicted"/>
<feature type="active site" description="Proton acceptor" evidence="2">
    <location>
        <position position="219"/>
    </location>
</feature>
<dbReference type="CDD" id="cd07207">
    <property type="entry name" value="Pat_ExoU_VipD_like"/>
    <property type="match status" value="1"/>
</dbReference>
<dbReference type="GO" id="GO:0016042">
    <property type="term" value="P:lipid catabolic process"/>
    <property type="evidence" value="ECO:0007669"/>
    <property type="project" value="UniProtKB-UniRule"/>
</dbReference>
<keyword evidence="1 2" id="KW-0443">Lipid metabolism</keyword>
<keyword evidence="2" id="KW-0378">Hydrolase</keyword>
<feature type="short sequence motif" description="GXSXG" evidence="2">
    <location>
        <begin position="40"/>
        <end position="44"/>
    </location>
</feature>
<gene>
    <name evidence="4" type="ORF">SPIROBIBN47_240043</name>
</gene>
<dbReference type="PANTHER" id="PTHR46394:SF1">
    <property type="entry name" value="PNPLA DOMAIN-CONTAINING PROTEIN"/>
    <property type="match status" value="1"/>
</dbReference>
<evidence type="ECO:0000256" key="2">
    <source>
        <dbReference type="PROSITE-ProRule" id="PRU01161"/>
    </source>
</evidence>
<evidence type="ECO:0000256" key="1">
    <source>
        <dbReference type="ARBA" id="ARBA00023098"/>
    </source>
</evidence>
<dbReference type="PANTHER" id="PTHR46394">
    <property type="entry name" value="ANNEXIN"/>
    <property type="match status" value="1"/>
</dbReference>
<feature type="domain" description="PNPLA" evidence="3">
    <location>
        <begin position="7"/>
        <end position="232"/>
    </location>
</feature>
<dbReference type="GO" id="GO:0016787">
    <property type="term" value="F:hydrolase activity"/>
    <property type="evidence" value="ECO:0007669"/>
    <property type="project" value="UniProtKB-UniRule"/>
</dbReference>
<feature type="short sequence motif" description="DGA/G" evidence="2">
    <location>
        <begin position="219"/>
        <end position="221"/>
    </location>
</feature>
<dbReference type="PROSITE" id="PS51635">
    <property type="entry name" value="PNPLA"/>
    <property type="match status" value="1"/>
</dbReference>
<dbReference type="InterPro" id="IPR052580">
    <property type="entry name" value="Lipid_Hydrolase"/>
</dbReference>
<evidence type="ECO:0000259" key="3">
    <source>
        <dbReference type="PROSITE" id="PS51635"/>
    </source>
</evidence>
<dbReference type="EMBL" id="FWDM01000017">
    <property type="protein sequence ID" value="SLM12287.1"/>
    <property type="molecule type" value="Genomic_DNA"/>
</dbReference>
<dbReference type="InterPro" id="IPR016035">
    <property type="entry name" value="Acyl_Trfase/lysoPLipase"/>
</dbReference>
<keyword evidence="2" id="KW-0442">Lipid degradation</keyword>
<organism evidence="4">
    <name type="scientific">uncultured spirochete</name>
    <dbReference type="NCBI Taxonomy" id="156406"/>
    <lineage>
        <taxon>Bacteria</taxon>
        <taxon>Pseudomonadati</taxon>
        <taxon>Spirochaetota</taxon>
        <taxon>Spirochaetia</taxon>
        <taxon>Spirochaetales</taxon>
        <taxon>environmental samples</taxon>
    </lineage>
</organism>
<name>A0A3P3XHU4_9SPIR</name>
<dbReference type="Gene3D" id="3.40.1090.10">
    <property type="entry name" value="Cytosolic phospholipase A2 catalytic domain"/>
    <property type="match status" value="2"/>
</dbReference>
<dbReference type="SUPFAM" id="SSF52151">
    <property type="entry name" value="FabD/lysophospholipase-like"/>
    <property type="match status" value="1"/>
</dbReference>
<dbReference type="Pfam" id="PF01734">
    <property type="entry name" value="Patatin"/>
    <property type="match status" value="1"/>
</dbReference>
<protein>
    <recommendedName>
        <fullName evidence="3">PNPLA domain-containing protein</fullName>
    </recommendedName>
</protein>
<accession>A0A3P3XHU4</accession>